<gene>
    <name evidence="10" type="ORF">SEMRO_708_G190690.1</name>
</gene>
<name>A0A9N8E7L5_9STRA</name>
<dbReference type="InterPro" id="IPR036786">
    <property type="entry name" value="Ribosome_mat_SBDS_N_sf"/>
</dbReference>
<evidence type="ECO:0000256" key="4">
    <source>
        <dbReference type="ARBA" id="ARBA00022490"/>
    </source>
</evidence>
<feature type="compositionally biased region" description="Basic residues" evidence="8">
    <location>
        <begin position="422"/>
        <end position="433"/>
    </location>
</feature>
<dbReference type="InterPro" id="IPR019783">
    <property type="entry name" value="SDO1/SBDS_N"/>
</dbReference>
<feature type="compositionally biased region" description="Acidic residues" evidence="8">
    <location>
        <begin position="304"/>
        <end position="331"/>
    </location>
</feature>
<dbReference type="PROSITE" id="PS00028">
    <property type="entry name" value="ZINC_FINGER_C2H2_1"/>
    <property type="match status" value="1"/>
</dbReference>
<dbReference type="InterPro" id="IPR002140">
    <property type="entry name" value="Sdo1/SBDS"/>
</dbReference>
<dbReference type="PANTHER" id="PTHR10927">
    <property type="entry name" value="RIBOSOME MATURATION PROTEIN SBDS"/>
    <property type="match status" value="1"/>
</dbReference>
<comment type="subunit">
    <text evidence="7">Associates with the 60S ribosomal subunit.</text>
</comment>
<dbReference type="NCBIfam" id="TIGR00291">
    <property type="entry name" value="RNA_SBDS"/>
    <property type="match status" value="1"/>
</dbReference>
<evidence type="ECO:0000256" key="6">
    <source>
        <dbReference type="ARBA" id="ARBA00023242"/>
    </source>
</evidence>
<feature type="region of interest" description="Disordered" evidence="8">
    <location>
        <begin position="262"/>
        <end position="287"/>
    </location>
</feature>
<keyword evidence="5" id="KW-0690">Ribosome biogenesis</keyword>
<accession>A0A9N8E7L5</accession>
<evidence type="ECO:0000256" key="2">
    <source>
        <dbReference type="ARBA" id="ARBA00004496"/>
    </source>
</evidence>
<feature type="compositionally biased region" description="Basic residues" evidence="8">
    <location>
        <begin position="339"/>
        <end position="353"/>
    </location>
</feature>
<dbReference type="SUPFAM" id="SSF89895">
    <property type="entry name" value="FYSH domain"/>
    <property type="match status" value="1"/>
</dbReference>
<dbReference type="GO" id="GO:0042256">
    <property type="term" value="P:cytosolic ribosome assembly"/>
    <property type="evidence" value="ECO:0007669"/>
    <property type="project" value="InterPro"/>
</dbReference>
<evidence type="ECO:0000256" key="1">
    <source>
        <dbReference type="ARBA" id="ARBA00004123"/>
    </source>
</evidence>
<dbReference type="Proteomes" id="UP001153069">
    <property type="component" value="Unassembled WGS sequence"/>
</dbReference>
<feature type="compositionally biased region" description="Low complexity" evidence="8">
    <location>
        <begin position="410"/>
        <end position="421"/>
    </location>
</feature>
<feature type="compositionally biased region" description="Low complexity" evidence="8">
    <location>
        <begin position="264"/>
        <end position="276"/>
    </location>
</feature>
<evidence type="ECO:0000256" key="5">
    <source>
        <dbReference type="ARBA" id="ARBA00022517"/>
    </source>
</evidence>
<keyword evidence="4" id="KW-0963">Cytoplasm</keyword>
<reference evidence="10" key="1">
    <citation type="submission" date="2020-06" db="EMBL/GenBank/DDBJ databases">
        <authorList>
            <consortium name="Plant Systems Biology data submission"/>
        </authorList>
    </citation>
    <scope>NUCLEOTIDE SEQUENCE</scope>
    <source>
        <strain evidence="10">D6</strain>
    </source>
</reference>
<feature type="compositionally biased region" description="Acidic residues" evidence="8">
    <location>
        <begin position="385"/>
        <end position="405"/>
    </location>
</feature>
<keyword evidence="11" id="KW-1185">Reference proteome</keyword>
<evidence type="ECO:0000259" key="9">
    <source>
        <dbReference type="PROSITE" id="PS00028"/>
    </source>
</evidence>
<dbReference type="Gene3D" id="1.10.10.900">
    <property type="entry name" value="SBDS protein C-terminal domain, subdomain 1"/>
    <property type="match status" value="1"/>
</dbReference>
<dbReference type="SUPFAM" id="SSF109728">
    <property type="entry name" value="Hypothetical protein AF0491, middle domain"/>
    <property type="match status" value="1"/>
</dbReference>
<proteinExistence type="inferred from homology"/>
<evidence type="ECO:0000313" key="10">
    <source>
        <dbReference type="EMBL" id="CAB9515325.1"/>
    </source>
</evidence>
<comment type="subcellular location">
    <subcellularLocation>
        <location evidence="2">Cytoplasm</location>
    </subcellularLocation>
    <subcellularLocation>
        <location evidence="1">Nucleus</location>
    </subcellularLocation>
</comment>
<feature type="region of interest" description="Disordered" evidence="8">
    <location>
        <begin position="299"/>
        <end position="458"/>
    </location>
</feature>
<dbReference type="InterPro" id="IPR039100">
    <property type="entry name" value="Sdo1/SBDS-like"/>
</dbReference>
<dbReference type="Pfam" id="PF01172">
    <property type="entry name" value="SBDS_N"/>
    <property type="match status" value="1"/>
</dbReference>
<feature type="compositionally biased region" description="Acidic residues" evidence="8">
    <location>
        <begin position="363"/>
        <end position="374"/>
    </location>
</feature>
<feature type="domain" description="C2H2-type" evidence="9">
    <location>
        <begin position="481"/>
        <end position="503"/>
    </location>
</feature>
<organism evidence="10 11">
    <name type="scientific">Seminavis robusta</name>
    <dbReference type="NCBI Taxonomy" id="568900"/>
    <lineage>
        <taxon>Eukaryota</taxon>
        <taxon>Sar</taxon>
        <taxon>Stramenopiles</taxon>
        <taxon>Ochrophyta</taxon>
        <taxon>Bacillariophyta</taxon>
        <taxon>Bacillariophyceae</taxon>
        <taxon>Bacillariophycidae</taxon>
        <taxon>Naviculales</taxon>
        <taxon>Naviculaceae</taxon>
        <taxon>Seminavis</taxon>
    </lineage>
</organism>
<dbReference type="AlphaFoldDB" id="A0A9N8E7L5"/>
<evidence type="ECO:0000256" key="8">
    <source>
        <dbReference type="SAM" id="MobiDB-lite"/>
    </source>
</evidence>
<dbReference type="GO" id="GO:0005737">
    <property type="term" value="C:cytoplasm"/>
    <property type="evidence" value="ECO:0007669"/>
    <property type="project" value="UniProtKB-SubCell"/>
</dbReference>
<sequence length="534" mass="60319">MSRQINQPINQVRLTNVAVVRMNKGGKRFEIACYRNKVMDYRQGLETDLSEVLQTDRIFANVSKGEFAKHADLQKVFGTKNEESIAQTILTKGALQVSDLERQAQLENTLAQIATWVASHCVHPTSQRPYTISQVKYALGKQYQVQPHKPIKKQYLDCVKFLKTKIPIERAKMELALSYSTTTPEAQEQLEKLIADHESLSLTQQTSNSDNELTRCVLLADPSLYRLLDDLAKTLPEGKLEILRQVVTLEGDVDLEMEIERKNQLQQQQQQQQQSSNKKEEDSSEEDTAAAILTQQMARKATIQDDDDDSNDSQEETAPPNDDDGDDDDEIMVVPVNSRKQKKKQNKKAKRRQQQQQQSSNAQDDDSSEEEDADAQVAPKATIENDSDDDESQEEAPPPNDDDENLVIAANRKQQQQQQSKQNKKLSKKAKRRLREEQAERDAQKQAEQQRQAERNKLQPIVQANAAVAAESATTGAVKSCNTCGGSFPNAAAYRAHFKSDWHRFNQKLKMAGRPPVSEREFTLCDAESFFGAS</sequence>
<comment type="caution">
    <text evidence="10">The sequence shown here is derived from an EMBL/GenBank/DDBJ whole genome shotgun (WGS) entry which is preliminary data.</text>
</comment>
<feature type="compositionally biased region" description="Basic and acidic residues" evidence="8">
    <location>
        <begin position="434"/>
        <end position="445"/>
    </location>
</feature>
<dbReference type="PANTHER" id="PTHR10927:SF1">
    <property type="entry name" value="RIBOSOME MATURATION PROTEIN SBDS"/>
    <property type="match status" value="1"/>
</dbReference>
<protein>
    <submittedName>
        <fullName evidence="10">Maturation protein SBDS</fullName>
    </submittedName>
</protein>
<dbReference type="GO" id="GO:0005634">
    <property type="term" value="C:nucleus"/>
    <property type="evidence" value="ECO:0007669"/>
    <property type="project" value="UniProtKB-SubCell"/>
</dbReference>
<dbReference type="InterPro" id="IPR037188">
    <property type="entry name" value="Sdo1/SBDS_central_sf"/>
</dbReference>
<evidence type="ECO:0000256" key="7">
    <source>
        <dbReference type="ARBA" id="ARBA00049708"/>
    </source>
</evidence>
<evidence type="ECO:0000313" key="11">
    <source>
        <dbReference type="Proteomes" id="UP001153069"/>
    </source>
</evidence>
<dbReference type="Gene3D" id="3.30.1250.10">
    <property type="entry name" value="Ribosome maturation protein SBDS, N-terminal domain"/>
    <property type="match status" value="1"/>
</dbReference>
<comment type="similarity">
    <text evidence="3">Belongs to the SDO1/SBDS family.</text>
</comment>
<keyword evidence="6" id="KW-0539">Nucleus</keyword>
<dbReference type="OrthoDB" id="10253092at2759"/>
<dbReference type="EMBL" id="CAICTM010000707">
    <property type="protein sequence ID" value="CAB9515325.1"/>
    <property type="molecule type" value="Genomic_DNA"/>
</dbReference>
<dbReference type="InterPro" id="IPR018978">
    <property type="entry name" value="SDO1/SBDS_central"/>
</dbReference>
<dbReference type="InterPro" id="IPR013087">
    <property type="entry name" value="Znf_C2H2_type"/>
</dbReference>
<evidence type="ECO:0000256" key="3">
    <source>
        <dbReference type="ARBA" id="ARBA00007433"/>
    </source>
</evidence>
<dbReference type="Pfam" id="PF09377">
    <property type="entry name" value="SBDS_domain_II"/>
    <property type="match status" value="1"/>
</dbReference>